<sequence length="321" mass="33380">MSIPFNRRLLLGLGAAALASGVFAQGASNTPVKLLVGFPPGGSIDLTARLVSEKLAAALGTTVIVENRAGAGGRLAAAVLKSAPPDGRTIMLAPSAPIVIAPYTFRKLNYDPKTDFAPVAKLVNLPLAIAVGGDSPIKTLADLTAWYKAHPRQAAFGTSAAGSQLHFLGLMYGQAIHMELTHVAYQGGAPLVTDLIGGQIPAGVDQFPLEFYKSGKIRLLATSSPERSPLLPDVPTFKEQGVNVEGQAWVGAFVPARTPEALVQKIGAALIDAVNQGDIKARLAAAGMESAGLPASEFAAELAKDNTRWQKVVEVSGFRAD</sequence>
<dbReference type="SUPFAM" id="SSF53850">
    <property type="entry name" value="Periplasmic binding protein-like II"/>
    <property type="match status" value="1"/>
</dbReference>
<comment type="similarity">
    <text evidence="1">Belongs to the UPF0065 (bug) family.</text>
</comment>
<dbReference type="RefSeq" id="WP_293220843.1">
    <property type="nucleotide sequence ID" value="NZ_JBHLTN010000002.1"/>
</dbReference>
<dbReference type="Proteomes" id="UP001589834">
    <property type="component" value="Unassembled WGS sequence"/>
</dbReference>
<keyword evidence="2" id="KW-0732">Signal</keyword>
<dbReference type="InterPro" id="IPR005064">
    <property type="entry name" value="BUG"/>
</dbReference>
<dbReference type="Gene3D" id="3.40.190.150">
    <property type="entry name" value="Bordetella uptake gene, domain 1"/>
    <property type="match status" value="1"/>
</dbReference>
<keyword evidence="4" id="KW-1185">Reference proteome</keyword>
<dbReference type="InterPro" id="IPR042100">
    <property type="entry name" value="Bug_dom1"/>
</dbReference>
<evidence type="ECO:0000256" key="1">
    <source>
        <dbReference type="ARBA" id="ARBA00006987"/>
    </source>
</evidence>
<evidence type="ECO:0000313" key="4">
    <source>
        <dbReference type="Proteomes" id="UP001589834"/>
    </source>
</evidence>
<dbReference type="PIRSF" id="PIRSF017082">
    <property type="entry name" value="YflP"/>
    <property type="match status" value="1"/>
</dbReference>
<organism evidence="3 4">
    <name type="scientific">Ottowia pentelensis</name>
    <dbReference type="NCBI Taxonomy" id="511108"/>
    <lineage>
        <taxon>Bacteria</taxon>
        <taxon>Pseudomonadati</taxon>
        <taxon>Pseudomonadota</taxon>
        <taxon>Betaproteobacteria</taxon>
        <taxon>Burkholderiales</taxon>
        <taxon>Comamonadaceae</taxon>
        <taxon>Ottowia</taxon>
    </lineage>
</organism>
<evidence type="ECO:0000256" key="2">
    <source>
        <dbReference type="SAM" id="SignalP"/>
    </source>
</evidence>
<dbReference type="PANTHER" id="PTHR42928:SF5">
    <property type="entry name" value="BLR1237 PROTEIN"/>
    <property type="match status" value="1"/>
</dbReference>
<dbReference type="EMBL" id="JBHLTN010000002">
    <property type="protein sequence ID" value="MFC0590970.1"/>
    <property type="molecule type" value="Genomic_DNA"/>
</dbReference>
<proteinExistence type="inferred from homology"/>
<dbReference type="PANTHER" id="PTHR42928">
    <property type="entry name" value="TRICARBOXYLATE-BINDING PROTEIN"/>
    <property type="match status" value="1"/>
</dbReference>
<reference evidence="3 4" key="1">
    <citation type="submission" date="2024-09" db="EMBL/GenBank/DDBJ databases">
        <authorList>
            <person name="Sun Q."/>
            <person name="Mori K."/>
        </authorList>
    </citation>
    <scope>NUCLEOTIDE SEQUENCE [LARGE SCALE GENOMIC DNA]</scope>
    <source>
        <strain evidence="3 4">NCAIM B.02336</strain>
    </source>
</reference>
<comment type="caution">
    <text evidence="3">The sequence shown here is derived from an EMBL/GenBank/DDBJ whole genome shotgun (WGS) entry which is preliminary data.</text>
</comment>
<feature type="signal peptide" evidence="2">
    <location>
        <begin position="1"/>
        <end position="24"/>
    </location>
</feature>
<protein>
    <submittedName>
        <fullName evidence="3">Tripartite tricarboxylate transporter substrate-binding protein</fullName>
    </submittedName>
</protein>
<dbReference type="Pfam" id="PF03401">
    <property type="entry name" value="TctC"/>
    <property type="match status" value="1"/>
</dbReference>
<accession>A0ABV6PMB6</accession>
<feature type="chain" id="PRO_5045140580" evidence="2">
    <location>
        <begin position="25"/>
        <end position="321"/>
    </location>
</feature>
<evidence type="ECO:0000313" key="3">
    <source>
        <dbReference type="EMBL" id="MFC0590970.1"/>
    </source>
</evidence>
<name>A0ABV6PMB6_9BURK</name>
<dbReference type="Gene3D" id="3.40.190.10">
    <property type="entry name" value="Periplasmic binding protein-like II"/>
    <property type="match status" value="1"/>
</dbReference>
<gene>
    <name evidence="3" type="ORF">ACFFGG_00200</name>
</gene>